<evidence type="ECO:0000256" key="5">
    <source>
        <dbReference type="ARBA" id="ARBA00022989"/>
    </source>
</evidence>
<reference evidence="8" key="1">
    <citation type="submission" date="2021-04" db="EMBL/GenBank/DDBJ databases">
        <title>Phycicoccus avicenniae sp. nov., a novel endophytic actinomycetes isolated from branch of Avicennia mariana.</title>
        <authorList>
            <person name="Tuo L."/>
        </authorList>
    </citation>
    <scope>NUCLEOTIDE SEQUENCE</scope>
    <source>
        <strain evidence="8">BSK3Z-2</strain>
    </source>
</reference>
<evidence type="ECO:0000256" key="1">
    <source>
        <dbReference type="ARBA" id="ARBA00004651"/>
    </source>
</evidence>
<dbReference type="InterPro" id="IPR018043">
    <property type="entry name" value="Na/Gal_symport_CS"/>
</dbReference>
<dbReference type="PROSITE" id="PS00872">
    <property type="entry name" value="NA_GALACTOSIDE_SYMP"/>
    <property type="match status" value="1"/>
</dbReference>
<keyword evidence="4 7" id="KW-0812">Transmembrane</keyword>
<dbReference type="Gene3D" id="1.20.1250.20">
    <property type="entry name" value="MFS general substrate transporter like domains"/>
    <property type="match status" value="2"/>
</dbReference>
<feature type="transmembrane region" description="Helical" evidence="7">
    <location>
        <begin position="314"/>
        <end position="337"/>
    </location>
</feature>
<dbReference type="GO" id="GO:0006814">
    <property type="term" value="P:sodium ion transport"/>
    <property type="evidence" value="ECO:0007669"/>
    <property type="project" value="InterPro"/>
</dbReference>
<keyword evidence="5 7" id="KW-1133">Transmembrane helix</keyword>
<evidence type="ECO:0000256" key="7">
    <source>
        <dbReference type="SAM" id="Phobius"/>
    </source>
</evidence>
<sequence length="433" mass="44791">MPSAARRGYGLGSVATGAFGTVPGLLLLPYLTDRLGVAAGLAGLLVLLPKLWDVVLDPVAGRVSDRSTHPGGRRRPFLLRAGLALAVAFVLLFAGPTSPTGLAATWVVVLFLVCATAYSFFQVPYLAMPAEMTDDYHERTRLMTWRVAILALAILLSGGLSPLVRDTLGPTWGYRGVGLFVGVLIVLGTLGAWWGTRLAPARRAATAGGSLRDQLRIVAAERDFRTLLLVFVVQALGIGMMLAGVDYVARVLLGGSGASTVLFVCFVGPALLVTPLWQRVGEARGKRAGYVWGSLLLGGGALATLAAIPVGLAATAVTVGVVGVGYAACQMFPLAMLPDVAAADTARTGEDRAGTYTGVWTAGETAGLAVGPFLFAGILQVGGYVSSTDAAAVQPDTARLAIALGFTVVPAVLVALSLVVLRRSRLDPRASQG</sequence>
<feature type="transmembrane region" description="Helical" evidence="7">
    <location>
        <begin position="358"/>
        <end position="380"/>
    </location>
</feature>
<evidence type="ECO:0000256" key="6">
    <source>
        <dbReference type="ARBA" id="ARBA00023136"/>
    </source>
</evidence>
<dbReference type="EMBL" id="JAGSNF010000001">
    <property type="protein sequence ID" value="MBR7741732.1"/>
    <property type="molecule type" value="Genomic_DNA"/>
</dbReference>
<dbReference type="PANTHER" id="PTHR11328">
    <property type="entry name" value="MAJOR FACILITATOR SUPERFAMILY DOMAIN-CONTAINING PROTEIN"/>
    <property type="match status" value="1"/>
</dbReference>
<feature type="transmembrane region" description="Helical" evidence="7">
    <location>
        <begin position="142"/>
        <end position="160"/>
    </location>
</feature>
<dbReference type="Proteomes" id="UP000677016">
    <property type="component" value="Unassembled WGS sequence"/>
</dbReference>
<keyword evidence="9" id="KW-1185">Reference proteome</keyword>
<dbReference type="AlphaFoldDB" id="A0A941D889"/>
<keyword evidence="3" id="KW-1003">Cell membrane</keyword>
<dbReference type="Pfam" id="PF13347">
    <property type="entry name" value="MFS_2"/>
    <property type="match status" value="1"/>
</dbReference>
<feature type="transmembrane region" description="Helical" evidence="7">
    <location>
        <begin position="9"/>
        <end position="31"/>
    </location>
</feature>
<dbReference type="PANTHER" id="PTHR11328:SF24">
    <property type="entry name" value="MAJOR FACILITATOR SUPERFAMILY (MFS) PROFILE DOMAIN-CONTAINING PROTEIN"/>
    <property type="match status" value="1"/>
</dbReference>
<accession>A0A941D889</accession>
<evidence type="ECO:0000313" key="9">
    <source>
        <dbReference type="Proteomes" id="UP000677016"/>
    </source>
</evidence>
<evidence type="ECO:0000313" key="8">
    <source>
        <dbReference type="EMBL" id="MBR7741732.1"/>
    </source>
</evidence>
<evidence type="ECO:0000256" key="3">
    <source>
        <dbReference type="ARBA" id="ARBA00022475"/>
    </source>
</evidence>
<comment type="subcellular location">
    <subcellularLocation>
        <location evidence="1">Cell membrane</location>
        <topology evidence="1">Multi-pass membrane protein</topology>
    </subcellularLocation>
</comment>
<feature type="transmembrane region" description="Helical" evidence="7">
    <location>
        <begin position="251"/>
        <end position="277"/>
    </location>
</feature>
<feature type="transmembrane region" description="Helical" evidence="7">
    <location>
        <begin position="172"/>
        <end position="194"/>
    </location>
</feature>
<dbReference type="InterPro" id="IPR036259">
    <property type="entry name" value="MFS_trans_sf"/>
</dbReference>
<feature type="transmembrane region" description="Helical" evidence="7">
    <location>
        <begin position="37"/>
        <end position="56"/>
    </location>
</feature>
<dbReference type="GO" id="GO:0015293">
    <property type="term" value="F:symporter activity"/>
    <property type="evidence" value="ECO:0007669"/>
    <property type="project" value="InterPro"/>
</dbReference>
<keyword evidence="6 7" id="KW-0472">Membrane</keyword>
<evidence type="ECO:0000256" key="2">
    <source>
        <dbReference type="ARBA" id="ARBA00022448"/>
    </source>
</evidence>
<feature type="transmembrane region" description="Helical" evidence="7">
    <location>
        <begin position="77"/>
        <end position="95"/>
    </location>
</feature>
<dbReference type="GO" id="GO:0008643">
    <property type="term" value="P:carbohydrate transport"/>
    <property type="evidence" value="ECO:0007669"/>
    <property type="project" value="InterPro"/>
</dbReference>
<name>A0A941D889_9MICO</name>
<protein>
    <submittedName>
        <fullName evidence="8">MFS transporter</fullName>
    </submittedName>
</protein>
<evidence type="ECO:0000256" key="4">
    <source>
        <dbReference type="ARBA" id="ARBA00022692"/>
    </source>
</evidence>
<organism evidence="8 9">
    <name type="scientific">Phycicoccus avicenniae</name>
    <dbReference type="NCBI Taxonomy" id="2828860"/>
    <lineage>
        <taxon>Bacteria</taxon>
        <taxon>Bacillati</taxon>
        <taxon>Actinomycetota</taxon>
        <taxon>Actinomycetes</taxon>
        <taxon>Micrococcales</taxon>
        <taxon>Intrasporangiaceae</taxon>
        <taxon>Phycicoccus</taxon>
    </lineage>
</organism>
<dbReference type="SUPFAM" id="SSF103473">
    <property type="entry name" value="MFS general substrate transporter"/>
    <property type="match status" value="1"/>
</dbReference>
<dbReference type="GO" id="GO:0005886">
    <property type="term" value="C:plasma membrane"/>
    <property type="evidence" value="ECO:0007669"/>
    <property type="project" value="UniProtKB-SubCell"/>
</dbReference>
<gene>
    <name evidence="8" type="ORF">KC207_00285</name>
</gene>
<comment type="caution">
    <text evidence="8">The sequence shown here is derived from an EMBL/GenBank/DDBJ whole genome shotgun (WGS) entry which is preliminary data.</text>
</comment>
<feature type="transmembrane region" description="Helical" evidence="7">
    <location>
        <begin position="101"/>
        <end position="121"/>
    </location>
</feature>
<feature type="transmembrane region" description="Helical" evidence="7">
    <location>
        <begin position="289"/>
        <end position="308"/>
    </location>
</feature>
<feature type="transmembrane region" description="Helical" evidence="7">
    <location>
        <begin position="400"/>
        <end position="421"/>
    </location>
</feature>
<feature type="transmembrane region" description="Helical" evidence="7">
    <location>
        <begin position="226"/>
        <end position="245"/>
    </location>
</feature>
<dbReference type="InterPro" id="IPR039672">
    <property type="entry name" value="MFS_2"/>
</dbReference>
<proteinExistence type="predicted"/>
<keyword evidence="2" id="KW-0813">Transport</keyword>